<reference evidence="2" key="2">
    <citation type="submission" date="2023-06" db="EMBL/GenBank/DDBJ databases">
        <authorList>
            <consortium name="Lawrence Berkeley National Laboratory"/>
            <person name="Haridas S."/>
            <person name="Hensen N."/>
            <person name="Bonometti L."/>
            <person name="Westerberg I."/>
            <person name="Brannstrom I.O."/>
            <person name="Guillou S."/>
            <person name="Cros-Aarteil S."/>
            <person name="Calhoun S."/>
            <person name="Kuo A."/>
            <person name="Mondo S."/>
            <person name="Pangilinan J."/>
            <person name="Riley R."/>
            <person name="Labutti K."/>
            <person name="Andreopoulos B."/>
            <person name="Lipzen A."/>
            <person name="Chen C."/>
            <person name="Yanf M."/>
            <person name="Daum C."/>
            <person name="Ng V."/>
            <person name="Clum A."/>
            <person name="Steindorff A."/>
            <person name="Ohm R."/>
            <person name="Martin F."/>
            <person name="Silar P."/>
            <person name="Natvig D."/>
            <person name="Lalanne C."/>
            <person name="Gautier V."/>
            <person name="Ament-Velasquez S.L."/>
            <person name="Kruys A."/>
            <person name="Hutchinson M.I."/>
            <person name="Powell A.J."/>
            <person name="Barry K."/>
            <person name="Miller A.N."/>
            <person name="Grigoriev I.V."/>
            <person name="Debuchy R."/>
            <person name="Gladieux P."/>
            <person name="Thoren M.H."/>
            <person name="Johannesson H."/>
        </authorList>
    </citation>
    <scope>NUCLEOTIDE SEQUENCE</scope>
    <source>
        <strain evidence="2">CBS 958.72</strain>
    </source>
</reference>
<dbReference type="Proteomes" id="UP001287356">
    <property type="component" value="Unassembled WGS sequence"/>
</dbReference>
<evidence type="ECO:0000256" key="1">
    <source>
        <dbReference type="SAM" id="Phobius"/>
    </source>
</evidence>
<gene>
    <name evidence="2" type="ORF">B0T24DRAFT_705625</name>
</gene>
<accession>A0AAE0N4Y4</accession>
<keyword evidence="1" id="KW-1133">Transmembrane helix</keyword>
<proteinExistence type="predicted"/>
<sequence>MADQGWVIKDSDTLRMCWNLDPQRLPGLVDPTRSVFLGPTFGSVFQSFDLTYKDPMRWLQTYSEEAVSEDFYNIYSCEKASKSSSTEPGLAIDAKSRFTLRELLEDTTVQDTTNSTVWAWDEEQPLSKAYGGLTATPAIIKGWQFLGVRENLTADSKDLVWINQYDTNHQVFSTQVIRSTFQLNVSVIPQAERPPTLIPFNSSFWFNATKIRLPAPFLDMGRNCSWPNLDLGECICYKGKPLTEDFRQSLHEHRFCAGGGRYIWGFARNFVFIGLLLEVLWCGVCISLWVTWLRQSELNRYGRSATGNVRNILDMCEAINRELGSSTCWYTDRELREALGRERLVGYTIENKGDTLSRLSLMPMPHGQPRDGRLEIDPSRCYG</sequence>
<keyword evidence="1" id="KW-0812">Transmembrane</keyword>
<evidence type="ECO:0000313" key="2">
    <source>
        <dbReference type="EMBL" id="KAK3370947.1"/>
    </source>
</evidence>
<feature type="transmembrane region" description="Helical" evidence="1">
    <location>
        <begin position="270"/>
        <end position="293"/>
    </location>
</feature>
<dbReference type="AlphaFoldDB" id="A0AAE0N4Y4"/>
<evidence type="ECO:0000313" key="3">
    <source>
        <dbReference type="Proteomes" id="UP001287356"/>
    </source>
</evidence>
<comment type="caution">
    <text evidence="2">The sequence shown here is derived from an EMBL/GenBank/DDBJ whole genome shotgun (WGS) entry which is preliminary data.</text>
</comment>
<reference evidence="2" key="1">
    <citation type="journal article" date="2023" name="Mol. Phylogenet. Evol.">
        <title>Genome-scale phylogeny and comparative genomics of the fungal order Sordariales.</title>
        <authorList>
            <person name="Hensen N."/>
            <person name="Bonometti L."/>
            <person name="Westerberg I."/>
            <person name="Brannstrom I.O."/>
            <person name="Guillou S."/>
            <person name="Cros-Aarteil S."/>
            <person name="Calhoun S."/>
            <person name="Haridas S."/>
            <person name="Kuo A."/>
            <person name="Mondo S."/>
            <person name="Pangilinan J."/>
            <person name="Riley R."/>
            <person name="LaButti K."/>
            <person name="Andreopoulos B."/>
            <person name="Lipzen A."/>
            <person name="Chen C."/>
            <person name="Yan M."/>
            <person name="Daum C."/>
            <person name="Ng V."/>
            <person name="Clum A."/>
            <person name="Steindorff A."/>
            <person name="Ohm R.A."/>
            <person name="Martin F."/>
            <person name="Silar P."/>
            <person name="Natvig D.O."/>
            <person name="Lalanne C."/>
            <person name="Gautier V."/>
            <person name="Ament-Velasquez S.L."/>
            <person name="Kruys A."/>
            <person name="Hutchinson M.I."/>
            <person name="Powell A.J."/>
            <person name="Barry K."/>
            <person name="Miller A.N."/>
            <person name="Grigoriev I.V."/>
            <person name="Debuchy R."/>
            <person name="Gladieux P."/>
            <person name="Hiltunen Thoren M."/>
            <person name="Johannesson H."/>
        </authorList>
    </citation>
    <scope>NUCLEOTIDE SEQUENCE</scope>
    <source>
        <strain evidence="2">CBS 958.72</strain>
    </source>
</reference>
<name>A0AAE0N4Y4_9PEZI</name>
<protein>
    <submittedName>
        <fullName evidence="2">Uncharacterized protein</fullName>
    </submittedName>
</protein>
<dbReference type="EMBL" id="JAULSN010000005">
    <property type="protein sequence ID" value="KAK3370947.1"/>
    <property type="molecule type" value="Genomic_DNA"/>
</dbReference>
<keyword evidence="1" id="KW-0472">Membrane</keyword>
<organism evidence="2 3">
    <name type="scientific">Lasiosphaeria ovina</name>
    <dbReference type="NCBI Taxonomy" id="92902"/>
    <lineage>
        <taxon>Eukaryota</taxon>
        <taxon>Fungi</taxon>
        <taxon>Dikarya</taxon>
        <taxon>Ascomycota</taxon>
        <taxon>Pezizomycotina</taxon>
        <taxon>Sordariomycetes</taxon>
        <taxon>Sordariomycetidae</taxon>
        <taxon>Sordariales</taxon>
        <taxon>Lasiosphaeriaceae</taxon>
        <taxon>Lasiosphaeria</taxon>
    </lineage>
</organism>
<keyword evidence="3" id="KW-1185">Reference proteome</keyword>